<evidence type="ECO:0000313" key="1">
    <source>
        <dbReference type="EMBL" id="RDL36928.1"/>
    </source>
</evidence>
<evidence type="ECO:0000313" key="2">
    <source>
        <dbReference type="Proteomes" id="UP000254866"/>
    </source>
</evidence>
<dbReference type="EMBL" id="NPIC01000004">
    <property type="protein sequence ID" value="RDL36928.1"/>
    <property type="molecule type" value="Genomic_DNA"/>
</dbReference>
<dbReference type="Proteomes" id="UP000254866">
    <property type="component" value="Unassembled WGS sequence"/>
</dbReference>
<dbReference type="GeneID" id="43599129"/>
<dbReference type="RefSeq" id="XP_031869584.1">
    <property type="nucleotide sequence ID" value="XM_032014903.1"/>
</dbReference>
<protein>
    <submittedName>
        <fullName evidence="1">Uncharacterized protein</fullName>
    </submittedName>
</protein>
<sequence length="157" mass="15397">MNLYNLKLSDKLRYCTFTSATTPTSLAAAPASTVTSFTAATSVPAVALTPALVDFSAAVAATTTDLSGSAVSSPALLFFTLGTSSLVPASPAAALPAAPVAVPVAAATIRSYTPSPDLFTTASNSLAALPTTSAARTCTCTPSPELPATAPSSLAAA</sequence>
<gene>
    <name evidence="1" type="ORF">BP5553_06280</name>
</gene>
<proteinExistence type="predicted"/>
<keyword evidence="2" id="KW-1185">Reference proteome</keyword>
<reference evidence="1 2" key="1">
    <citation type="journal article" date="2018" name="IMA Fungus">
        <title>IMA Genome-F 9: Draft genome sequence of Annulohypoxylon stygium, Aspergillus mulundensis, Berkeleyomyces basicola (syn. Thielaviopsis basicola), Ceratocystis smalleyi, two Cercospora beticola strains, Coleophoma cylindrospora, Fusarium fracticaudum, Phialophora cf. hyalina, and Morchella septimelata.</title>
        <authorList>
            <person name="Wingfield B.D."/>
            <person name="Bills G.F."/>
            <person name="Dong Y."/>
            <person name="Huang W."/>
            <person name="Nel W.J."/>
            <person name="Swalarsk-Parry B.S."/>
            <person name="Vaghefi N."/>
            <person name="Wilken P.M."/>
            <person name="An Z."/>
            <person name="de Beer Z.W."/>
            <person name="De Vos L."/>
            <person name="Chen L."/>
            <person name="Duong T.A."/>
            <person name="Gao Y."/>
            <person name="Hammerbacher A."/>
            <person name="Kikkert J.R."/>
            <person name="Li Y."/>
            <person name="Li H."/>
            <person name="Li K."/>
            <person name="Li Q."/>
            <person name="Liu X."/>
            <person name="Ma X."/>
            <person name="Naidoo K."/>
            <person name="Pethybridge S.J."/>
            <person name="Sun J."/>
            <person name="Steenkamp E.T."/>
            <person name="van der Nest M.A."/>
            <person name="van Wyk S."/>
            <person name="Wingfield M.J."/>
            <person name="Xiong C."/>
            <person name="Yue Q."/>
            <person name="Zhang X."/>
        </authorList>
    </citation>
    <scope>NUCLEOTIDE SEQUENCE [LARGE SCALE GENOMIC DNA]</scope>
    <source>
        <strain evidence="1 2">BP 5553</strain>
    </source>
</reference>
<organism evidence="1 2">
    <name type="scientific">Venustampulla echinocandica</name>
    <dbReference type="NCBI Taxonomy" id="2656787"/>
    <lineage>
        <taxon>Eukaryota</taxon>
        <taxon>Fungi</taxon>
        <taxon>Dikarya</taxon>
        <taxon>Ascomycota</taxon>
        <taxon>Pezizomycotina</taxon>
        <taxon>Leotiomycetes</taxon>
        <taxon>Helotiales</taxon>
        <taxon>Pleuroascaceae</taxon>
        <taxon>Venustampulla</taxon>
    </lineage>
</organism>
<name>A0A370TN42_9HELO</name>
<dbReference type="AlphaFoldDB" id="A0A370TN42"/>
<comment type="caution">
    <text evidence="1">The sequence shown here is derived from an EMBL/GenBank/DDBJ whole genome shotgun (WGS) entry which is preliminary data.</text>
</comment>
<accession>A0A370TN42</accession>